<sequence length="241" mass="27292">MENNREKAMREFLTKEIDAIEVPKGLKEEMWSQVKLSRKKRRFPSKLIPFVAAIACLAILIPLGLSEIPFGTNVEQSTSGGETYTNETANVSTVIGEDWEQVDIPSSNPDSIIFRVEEQLFVEIHQSVLQITTGTGEQDSTVDILKTSFNESGSYQDFESRFLEKHAQFSGMSYEEFDVTEGGIPIYYGKLGESAEIFAVMEAENTPYFIYLSTSDPVESIKEQKYYTIFLEMLDRTKPLS</sequence>
<protein>
    <submittedName>
        <fullName evidence="2">Uncharacterized protein</fullName>
    </submittedName>
</protein>
<name>A0A9X3WPN0_9BACI</name>
<keyword evidence="3" id="KW-1185">Reference proteome</keyword>
<keyword evidence="1" id="KW-0472">Membrane</keyword>
<evidence type="ECO:0000313" key="2">
    <source>
        <dbReference type="EMBL" id="MDC3422850.1"/>
    </source>
</evidence>
<dbReference type="AlphaFoldDB" id="A0A9X3WPN0"/>
<proteinExistence type="predicted"/>
<keyword evidence="1" id="KW-0812">Transmembrane</keyword>
<feature type="transmembrane region" description="Helical" evidence="1">
    <location>
        <begin position="47"/>
        <end position="65"/>
    </location>
</feature>
<dbReference type="Proteomes" id="UP001145072">
    <property type="component" value="Unassembled WGS sequence"/>
</dbReference>
<evidence type="ECO:0000313" key="3">
    <source>
        <dbReference type="Proteomes" id="UP001145072"/>
    </source>
</evidence>
<organism evidence="2 3">
    <name type="scientific">Aquibacillus koreensis</name>
    <dbReference type="NCBI Taxonomy" id="279446"/>
    <lineage>
        <taxon>Bacteria</taxon>
        <taxon>Bacillati</taxon>
        <taxon>Bacillota</taxon>
        <taxon>Bacilli</taxon>
        <taxon>Bacillales</taxon>
        <taxon>Bacillaceae</taxon>
        <taxon>Aquibacillus</taxon>
    </lineage>
</organism>
<dbReference type="RefSeq" id="WP_259867934.1">
    <property type="nucleotide sequence ID" value="NZ_JAMQJZ010000033.1"/>
</dbReference>
<accession>A0A9X3WPN0</accession>
<dbReference type="EMBL" id="JAMQJZ010000033">
    <property type="protein sequence ID" value="MDC3422850.1"/>
    <property type="molecule type" value="Genomic_DNA"/>
</dbReference>
<evidence type="ECO:0000256" key="1">
    <source>
        <dbReference type="SAM" id="Phobius"/>
    </source>
</evidence>
<reference evidence="2" key="1">
    <citation type="submission" date="2022-06" db="EMBL/GenBank/DDBJ databases">
        <title>Aquibacillus sp. a new bacterium isolated from soil saline samples.</title>
        <authorList>
            <person name="Galisteo C."/>
            <person name="De La Haba R."/>
            <person name="Sanchez-Porro C."/>
            <person name="Ventosa A."/>
        </authorList>
    </citation>
    <scope>NUCLEOTIDE SEQUENCE</scope>
    <source>
        <strain evidence="2">JCM 12387</strain>
    </source>
</reference>
<gene>
    <name evidence="2" type="ORF">NC661_21130</name>
</gene>
<keyword evidence="1" id="KW-1133">Transmembrane helix</keyword>
<comment type="caution">
    <text evidence="2">The sequence shown here is derived from an EMBL/GenBank/DDBJ whole genome shotgun (WGS) entry which is preliminary data.</text>
</comment>